<reference evidence="3" key="1">
    <citation type="submission" date="2022-01" db="EMBL/GenBank/DDBJ databases">
        <authorList>
            <person name="King R."/>
        </authorList>
    </citation>
    <scope>NUCLEOTIDE SEQUENCE</scope>
</reference>
<feature type="region of interest" description="Disordered" evidence="1">
    <location>
        <begin position="368"/>
        <end position="387"/>
    </location>
</feature>
<feature type="region of interest" description="Disordered" evidence="1">
    <location>
        <begin position="1265"/>
        <end position="1355"/>
    </location>
</feature>
<accession>A0A9N9QK74</accession>
<feature type="region of interest" description="Disordered" evidence="1">
    <location>
        <begin position="553"/>
        <end position="574"/>
    </location>
</feature>
<feature type="region of interest" description="Disordered" evidence="1">
    <location>
        <begin position="888"/>
        <end position="931"/>
    </location>
</feature>
<evidence type="ECO:0000313" key="3">
    <source>
        <dbReference type="EMBL" id="CAG9762021.1"/>
    </source>
</evidence>
<proteinExistence type="predicted"/>
<gene>
    <name evidence="3" type="ORF">CEUTPL_LOCUS2711</name>
</gene>
<dbReference type="EMBL" id="OU892287">
    <property type="protein sequence ID" value="CAG9762021.1"/>
    <property type="molecule type" value="Genomic_DNA"/>
</dbReference>
<feature type="compositionally biased region" description="Low complexity" evidence="1">
    <location>
        <begin position="1270"/>
        <end position="1284"/>
    </location>
</feature>
<feature type="compositionally biased region" description="Polar residues" evidence="1">
    <location>
        <begin position="553"/>
        <end position="571"/>
    </location>
</feature>
<feature type="region of interest" description="Disordered" evidence="1">
    <location>
        <begin position="253"/>
        <end position="273"/>
    </location>
</feature>
<feature type="region of interest" description="Disordered" evidence="1">
    <location>
        <begin position="1170"/>
        <end position="1230"/>
    </location>
</feature>
<feature type="region of interest" description="Disordered" evidence="1">
    <location>
        <begin position="597"/>
        <end position="764"/>
    </location>
</feature>
<feature type="region of interest" description="Disordered" evidence="1">
    <location>
        <begin position="848"/>
        <end position="875"/>
    </location>
</feature>
<feature type="compositionally biased region" description="Polar residues" evidence="1">
    <location>
        <begin position="606"/>
        <end position="624"/>
    </location>
</feature>
<feature type="signal peptide" evidence="2">
    <location>
        <begin position="1"/>
        <end position="22"/>
    </location>
</feature>
<feature type="compositionally biased region" description="Low complexity" evidence="1">
    <location>
        <begin position="166"/>
        <end position="176"/>
    </location>
</feature>
<feature type="region of interest" description="Disordered" evidence="1">
    <location>
        <begin position="780"/>
        <end position="802"/>
    </location>
</feature>
<feature type="compositionally biased region" description="Polar residues" evidence="1">
    <location>
        <begin position="1016"/>
        <end position="1034"/>
    </location>
</feature>
<feature type="compositionally biased region" description="Low complexity" evidence="1">
    <location>
        <begin position="136"/>
        <end position="145"/>
    </location>
</feature>
<feature type="compositionally biased region" description="Basic and acidic residues" evidence="1">
    <location>
        <begin position="1340"/>
        <end position="1349"/>
    </location>
</feature>
<evidence type="ECO:0000256" key="2">
    <source>
        <dbReference type="SAM" id="SignalP"/>
    </source>
</evidence>
<feature type="compositionally biased region" description="Basic and acidic residues" evidence="1">
    <location>
        <begin position="628"/>
        <end position="640"/>
    </location>
</feature>
<feature type="compositionally biased region" description="Low complexity" evidence="1">
    <location>
        <begin position="973"/>
        <end position="984"/>
    </location>
</feature>
<name>A0A9N9QK74_9CUCU</name>
<feature type="compositionally biased region" description="Polar residues" evidence="1">
    <location>
        <begin position="1298"/>
        <end position="1319"/>
    </location>
</feature>
<dbReference type="Proteomes" id="UP001152799">
    <property type="component" value="Chromosome 11"/>
</dbReference>
<feature type="region of interest" description="Disordered" evidence="1">
    <location>
        <begin position="107"/>
        <end position="181"/>
    </location>
</feature>
<feature type="region of interest" description="Disordered" evidence="1">
    <location>
        <begin position="958"/>
        <end position="1045"/>
    </location>
</feature>
<dbReference type="OrthoDB" id="6382824at2759"/>
<evidence type="ECO:0000256" key="1">
    <source>
        <dbReference type="SAM" id="MobiDB-lite"/>
    </source>
</evidence>
<evidence type="ECO:0000313" key="4">
    <source>
        <dbReference type="Proteomes" id="UP001152799"/>
    </source>
</evidence>
<protein>
    <submittedName>
        <fullName evidence="3">Uncharacterized protein</fullName>
    </submittedName>
</protein>
<sequence length="1683" mass="192923">MILRKERRLFLAICILIVKVRAQGERTYDTSEWIPITPTTLEARGSENVEQVANDRVLSLDAPAQQKFFPDNEFDYRKRRPNQVQQFISAPKKVFEQPRPRKLKHPLEYKFETPPPPPSKNQPQINYYNGQNMSPYQQQNFYQQQKRPSNPQAQYKRPGTVPNNLQAPYQQQAQYQSPKRPDYYAEVPAPNALNHYEQYQLPFNSSFYQSLNPTNINNGFYQAINNNSQSNAAVEQETVQLVYVPVENLQSNQQNNRQQYQQQSTPNQEYSQQIYQQQAVTTAPEKQVYQATPSYNSLDFPRQAPILSQNQDSSFILDSPQQEKLISLPDNKQAKLERIEQDFLQQALQASRLQEQFRDDINPIKQEVVSSTAKPKQKPHQPPLSLFLNSEKKAEISDVLSILRDAKTISVQDTITHDSPQVFIGPSNLDSAEGYNKFPLPYLNNINGNRIERKIDQLPFFVAPVSYKTPPGYSKIALPSPHVGSVVVSLPINTTPEPQYSPFGYQSSRAPAQENIDTYSLFDTRSTTQSSPVRNIFEQAYTPNDYYLQQSPQYSTQEERQNTSPRSQQITKLPDINPLELAINEFELHQINDQAEEHNKVKHSTTSRPQTNYETTQSARSSQTRGRHNYDNEATTERSRGRVRGRGRATSRTTTTTTQAPIETDRYTVLEEFVARNPSSDTYRNPSTESYRSPSTDSYRSPSTESYRSPSTENYRIPSTDSYRSPSTESYRSSSVEVETEPSRKSSTTPFSGNPYLPDSQTQSNVRQLYDDLRNIQFETPKAPTDDEQELKRQPQTEQSVNRYYPENIQANDYNLGQFQYENIAPNNEIRTTTEKPKVDEEVIPTHLHRFSPEVISYENREPNQQRRPAHQQYASDDVRANYQQQYEVDVNEPQLTQTESYQRPQETSEEDSRRKPFPDPTSFIDNLNRPNFDDTYISLQDQAVRSLLVPNLLAPSTKSQFSTESIIELQPSTEAETTTTTKASRTRSRGRTRLSTTESSVATSPRRASNRRRPVSTTSTENYSSGRDSNVKQQKFRTRGRPTQNEIVDRVSTTENEVKAFKESLPQTDFEPVKSREPPQSYMQFEHAIEDQQIITINPLQEDIKEYHQVYELPQQNQQVLEYDNTRSQPIVDVQVSHVLPEDEPKLDIITKAPEEEVYVRPTNANIRSGGVLNNNREEQATRASTARPRGRTRTRSRFASSTSTTTRPVTRISPRYTTGKPRETTTKEEQEFYGFTRQPAYTPANLNIQAEPQVKFVGEIRPKYSPRTTTSSSAEAESSAETARPRIRSRTRAPTRKTSSTYRQSDNDVYNGRSTEQATRRSSPTTTRTRTRGSSHYRAPENQKRESEDEDVANQNYPVNFLQKLDASSPKTIILDEDLDDQSPYSSIYRPKFVPKPNEWNSLPTNDKPDMEDPQSLAIVQTNKPDDDWNSFSTEGENSQSLAFAHTTPQLPNEFITESEVDKVMSDLEKIRTSPTEDSVTTLEPTEAVTKSRRRGVWKLVKHRPLDQLEVAESQNYETVLNAFDSIAKVDPYSKSTSNELVKNVDVSTENVEISEFTTLPPSTTKTQENIFDTIYEMFGMFQKPEKNDTSNLNIPTTTFNPTFPEEITEIATTTEEIVAETNTEVINETTTGTIKPSTMPYEIEPWKMKAVKTSTSTEVSHETEICYKGRCVKSREKKKL</sequence>
<feature type="chain" id="PRO_5040157038" evidence="2">
    <location>
        <begin position="23"/>
        <end position="1683"/>
    </location>
</feature>
<feature type="compositionally biased region" description="Low complexity" evidence="1">
    <location>
        <begin position="1199"/>
        <end position="1208"/>
    </location>
</feature>
<feature type="compositionally biased region" description="Polar residues" evidence="1">
    <location>
        <begin position="121"/>
        <end position="135"/>
    </location>
</feature>
<feature type="compositionally biased region" description="Basic residues" evidence="1">
    <location>
        <begin position="1287"/>
        <end position="1297"/>
    </location>
</feature>
<feature type="compositionally biased region" description="Polar residues" evidence="1">
    <location>
        <begin position="677"/>
        <end position="721"/>
    </location>
</feature>
<feature type="compositionally biased region" description="Low complexity" evidence="1">
    <location>
        <begin position="722"/>
        <end position="737"/>
    </location>
</feature>
<organism evidence="3 4">
    <name type="scientific">Ceutorhynchus assimilis</name>
    <name type="common">cabbage seed weevil</name>
    <dbReference type="NCBI Taxonomy" id="467358"/>
    <lineage>
        <taxon>Eukaryota</taxon>
        <taxon>Metazoa</taxon>
        <taxon>Ecdysozoa</taxon>
        <taxon>Arthropoda</taxon>
        <taxon>Hexapoda</taxon>
        <taxon>Insecta</taxon>
        <taxon>Pterygota</taxon>
        <taxon>Neoptera</taxon>
        <taxon>Endopterygota</taxon>
        <taxon>Coleoptera</taxon>
        <taxon>Polyphaga</taxon>
        <taxon>Cucujiformia</taxon>
        <taxon>Curculionidae</taxon>
        <taxon>Ceutorhynchinae</taxon>
        <taxon>Ceutorhynchus</taxon>
    </lineage>
</organism>
<feature type="compositionally biased region" description="Polar residues" evidence="1">
    <location>
        <begin position="894"/>
        <end position="906"/>
    </location>
</feature>
<keyword evidence="2" id="KW-0732">Signal</keyword>
<keyword evidence="4" id="KW-1185">Reference proteome</keyword>